<evidence type="ECO:0000259" key="6">
    <source>
        <dbReference type="Pfam" id="PF17805"/>
    </source>
</evidence>
<comment type="similarity">
    <text evidence="3">Belongs to the Ahb/Nir family.</text>
</comment>
<dbReference type="SUPFAM" id="SSF46785">
    <property type="entry name" value="Winged helix' DNA-binding domain"/>
    <property type="match status" value="1"/>
</dbReference>
<organism evidence="8 9">
    <name type="scientific">Aliiruegeria haliotis</name>
    <dbReference type="NCBI Taxonomy" id="1280846"/>
    <lineage>
        <taxon>Bacteria</taxon>
        <taxon>Pseudomonadati</taxon>
        <taxon>Pseudomonadota</taxon>
        <taxon>Alphaproteobacteria</taxon>
        <taxon>Rhodobacterales</taxon>
        <taxon>Roseobacteraceae</taxon>
        <taxon>Aliiruegeria</taxon>
    </lineage>
</organism>
<keyword evidence="1" id="KW-0456">Lyase</keyword>
<evidence type="ECO:0000256" key="2">
    <source>
        <dbReference type="ARBA" id="ARBA00023444"/>
    </source>
</evidence>
<comment type="pathway">
    <text evidence="2">Porphyrin-containing compound metabolism.</text>
</comment>
<evidence type="ECO:0000259" key="7">
    <source>
        <dbReference type="Pfam" id="PF22451"/>
    </source>
</evidence>
<evidence type="ECO:0000256" key="5">
    <source>
        <dbReference type="ARBA" id="ARBA00048470"/>
    </source>
</evidence>
<evidence type="ECO:0000256" key="4">
    <source>
        <dbReference type="ARBA" id="ARBA00023471"/>
    </source>
</evidence>
<protein>
    <recommendedName>
        <fullName evidence="4">siroheme decarboxylase</fullName>
        <ecNumber evidence="4">4.1.1.111</ecNumber>
    </recommendedName>
</protein>
<dbReference type="AlphaFoldDB" id="A0A2T0RL64"/>
<dbReference type="PANTHER" id="PTHR43413">
    <property type="entry name" value="TRANSCRIPTIONAL REGULATOR, ASNC FAMILY"/>
    <property type="match status" value="1"/>
</dbReference>
<gene>
    <name evidence="8" type="ORF">CLV78_108143</name>
</gene>
<sequence>MKMDRIADPLDNRLLDEWQRDLPLEPRPFAHIAAALECSEEMVLRRLRFQAKEGRITRVGATCAPNTVSASTLAAVAAPSDRIEDVAAIIGRQPGINHSYLREDRWNLWFVATGPDRAHIDTALAEIAYQTSLRVLDAPLLRPFNIDLGFRMTGGCRKPRCPRPVRVDAIRPGDRELLQALSEGMPITERPYMEIAKPLERSEGEIIDRIAALQDAGIITRLGVIVRHRALGWTSNAMVVWDIPPEGVDAAGPALAAHPGVTLCYERRPEPVLWPYRLYCMIHAKTRSDAMEILAGAARLPELAGIRHRVLFSNRCFKQTGAMIVPEKGVAA</sequence>
<dbReference type="Gene3D" id="3.30.70.3460">
    <property type="match status" value="2"/>
</dbReference>
<evidence type="ECO:0000313" key="8">
    <source>
        <dbReference type="EMBL" id="PRY21871.1"/>
    </source>
</evidence>
<comment type="caution">
    <text evidence="8">The sequence shown here is derived from an EMBL/GenBank/DDBJ whole genome shotgun (WGS) entry which is preliminary data.</text>
</comment>
<dbReference type="GO" id="GO:0003677">
    <property type="term" value="F:DNA binding"/>
    <property type="evidence" value="ECO:0007669"/>
    <property type="project" value="UniProtKB-KW"/>
</dbReference>
<name>A0A2T0RL64_9RHOB</name>
<evidence type="ECO:0000313" key="9">
    <source>
        <dbReference type="Proteomes" id="UP000239480"/>
    </source>
</evidence>
<dbReference type="GO" id="GO:0016829">
    <property type="term" value="F:lyase activity"/>
    <property type="evidence" value="ECO:0007669"/>
    <property type="project" value="UniProtKB-KW"/>
</dbReference>
<dbReference type="EC" id="4.1.1.111" evidence="4"/>
<dbReference type="Pfam" id="PF17805">
    <property type="entry name" value="AsnC_trans_reg2"/>
    <property type="match status" value="2"/>
</dbReference>
<keyword evidence="8" id="KW-0238">DNA-binding</keyword>
<proteinExistence type="inferred from homology"/>
<dbReference type="InterPro" id="IPR036388">
    <property type="entry name" value="WH-like_DNA-bd_sf"/>
</dbReference>
<reference evidence="8 9" key="1">
    <citation type="submission" date="2018-03" db="EMBL/GenBank/DDBJ databases">
        <title>Genomic Encyclopedia of Archaeal and Bacterial Type Strains, Phase II (KMG-II): from individual species to whole genera.</title>
        <authorList>
            <person name="Goeker M."/>
        </authorList>
    </citation>
    <scope>NUCLEOTIDE SEQUENCE [LARGE SCALE GENOMIC DNA]</scope>
    <source>
        <strain evidence="8 9">DSM 29328</strain>
    </source>
</reference>
<evidence type="ECO:0000256" key="3">
    <source>
        <dbReference type="ARBA" id="ARBA00023457"/>
    </source>
</evidence>
<dbReference type="EMBL" id="PVTD01000008">
    <property type="protein sequence ID" value="PRY21871.1"/>
    <property type="molecule type" value="Genomic_DNA"/>
</dbReference>
<feature type="domain" description="Siroheme decarboxylase NirL-like HTH" evidence="7">
    <location>
        <begin position="11"/>
        <end position="54"/>
    </location>
</feature>
<dbReference type="Pfam" id="PF22451">
    <property type="entry name" value="NirdL-like_HTH"/>
    <property type="match status" value="2"/>
</dbReference>
<accession>A0A2T0RL64</accession>
<evidence type="ECO:0000256" key="1">
    <source>
        <dbReference type="ARBA" id="ARBA00023239"/>
    </source>
</evidence>
<keyword evidence="9" id="KW-1185">Reference proteome</keyword>
<dbReference type="PANTHER" id="PTHR43413:SF1">
    <property type="entry name" value="SIROHEME DECARBOXYLASE NIRL SUBUNIT"/>
    <property type="match status" value="1"/>
</dbReference>
<dbReference type="InterPro" id="IPR050684">
    <property type="entry name" value="HTH-Siroheme_Decarb"/>
</dbReference>
<dbReference type="InterPro" id="IPR040523">
    <property type="entry name" value="AsnC_trans_reg2"/>
</dbReference>
<dbReference type="Proteomes" id="UP000239480">
    <property type="component" value="Unassembled WGS sequence"/>
</dbReference>
<feature type="domain" description="Siroheme decarboxylase AsnC-like ligand binding" evidence="6">
    <location>
        <begin position="69"/>
        <end position="134"/>
    </location>
</feature>
<dbReference type="Gene3D" id="1.10.10.10">
    <property type="entry name" value="Winged helix-like DNA-binding domain superfamily/Winged helix DNA-binding domain"/>
    <property type="match status" value="1"/>
</dbReference>
<dbReference type="InterPro" id="IPR053953">
    <property type="entry name" value="NirdL-like_HTH"/>
</dbReference>
<comment type="catalytic activity">
    <reaction evidence="5">
        <text>siroheme + 2 H(+) = 12,18-didecarboxysiroheme + 2 CO2</text>
        <dbReference type="Rhea" id="RHEA:19093"/>
        <dbReference type="ChEBI" id="CHEBI:15378"/>
        <dbReference type="ChEBI" id="CHEBI:16526"/>
        <dbReference type="ChEBI" id="CHEBI:60052"/>
        <dbReference type="ChEBI" id="CHEBI:140497"/>
        <dbReference type="EC" id="4.1.1.111"/>
    </reaction>
</comment>
<feature type="domain" description="Siroheme decarboxylase NirL-like HTH" evidence="7">
    <location>
        <begin position="174"/>
        <end position="219"/>
    </location>
</feature>
<dbReference type="InterPro" id="IPR036390">
    <property type="entry name" value="WH_DNA-bd_sf"/>
</dbReference>
<feature type="domain" description="Siroheme decarboxylase AsnC-like ligand binding" evidence="6">
    <location>
        <begin position="231"/>
        <end position="318"/>
    </location>
</feature>